<dbReference type="AlphaFoldDB" id="A0AAN7KMY8"/>
<dbReference type="Proteomes" id="UP001346149">
    <property type="component" value="Unassembled WGS sequence"/>
</dbReference>
<evidence type="ECO:0000256" key="5">
    <source>
        <dbReference type="ARBA" id="ARBA00023108"/>
    </source>
</evidence>
<dbReference type="PROSITE" id="PS51017">
    <property type="entry name" value="CCT"/>
    <property type="match status" value="1"/>
</dbReference>
<dbReference type="EMBL" id="JAXQNO010000021">
    <property type="protein sequence ID" value="KAK4769605.1"/>
    <property type="molecule type" value="Genomic_DNA"/>
</dbReference>
<comment type="caution">
    <text evidence="8">Lacks conserved residue(s) required for the propagation of feature annotation.</text>
</comment>
<feature type="compositionally biased region" description="Polar residues" evidence="10">
    <location>
        <begin position="192"/>
        <end position="202"/>
    </location>
</feature>
<feature type="domain" description="CCT" evidence="12">
    <location>
        <begin position="499"/>
        <end position="541"/>
    </location>
</feature>
<dbReference type="SMART" id="SM00448">
    <property type="entry name" value="REC"/>
    <property type="match status" value="1"/>
</dbReference>
<keyword evidence="7 9" id="KW-0539">Nucleus</keyword>
<dbReference type="InterPro" id="IPR045279">
    <property type="entry name" value="ARR-like"/>
</dbReference>
<feature type="compositionally biased region" description="Polar residues" evidence="10">
    <location>
        <begin position="171"/>
        <end position="182"/>
    </location>
</feature>
<evidence type="ECO:0000259" key="11">
    <source>
        <dbReference type="PROSITE" id="PS50110"/>
    </source>
</evidence>
<reference evidence="13 14" key="1">
    <citation type="journal article" date="2023" name="Hortic Res">
        <title>Pangenome of water caltrop reveals structural variations and asymmetric subgenome divergence after allopolyploidization.</title>
        <authorList>
            <person name="Zhang X."/>
            <person name="Chen Y."/>
            <person name="Wang L."/>
            <person name="Yuan Y."/>
            <person name="Fang M."/>
            <person name="Shi L."/>
            <person name="Lu R."/>
            <person name="Comes H.P."/>
            <person name="Ma Y."/>
            <person name="Chen Y."/>
            <person name="Huang G."/>
            <person name="Zhou Y."/>
            <person name="Zheng Z."/>
            <person name="Qiu Y."/>
        </authorList>
    </citation>
    <scope>NUCLEOTIDE SEQUENCE [LARGE SCALE GENOMIC DNA]</scope>
    <source>
        <strain evidence="13">F231</strain>
    </source>
</reference>
<feature type="compositionally biased region" description="Low complexity" evidence="10">
    <location>
        <begin position="342"/>
        <end position="354"/>
    </location>
</feature>
<comment type="caution">
    <text evidence="13">The sequence shown here is derived from an EMBL/GenBank/DDBJ whole genome shotgun (WGS) entry which is preliminary data.</text>
</comment>
<protein>
    <recommendedName>
        <fullName evidence="15">Two-component response regulator-like APRR5</fullName>
    </recommendedName>
</protein>
<evidence type="ECO:0000313" key="13">
    <source>
        <dbReference type="EMBL" id="KAK4769605.1"/>
    </source>
</evidence>
<sequence>MGEAVVVNDGGEQDKAKATTKWQSFMPRLTMRVLLVESDDSTRQIIASLLQKCGYRVAAVSDGLKAWELLKGRHCTIDLILTEVDLPSISGFALLTLAMENDICRNIPVIMMSSQDSIGTVYRCMLKGAADYLVKPIRRNELQNLWQHVWRRQSASEDGASSQKGEEKAASNGTYDSLTSSQRGEEFMDKGSNAQVGSNQEPANALDEQPQQWFLWQNNPTGELPLSSCRTGFTLSLGKEVSPFADDSCKEAIDLIGAFDNRADHSQHNTTTNLHLWTELDLSLKRSKPHDFDNWGTEEGRPLKQSSASAFSRYTNNPWQLPLPEEKYEGSARESTCINNDSSSEAPSPSLSTPKSILSLPTSWSKHADPPAPHQRQYPASVTVRVLRSKSPGADFPLPSPSTDSQRDHSSQLNVSSHCVRETTGNVEQHCSTNQSNDENVHHNGQIPQLKLDPFVDHVRCYFSADGTAASSFISRGNGSETGSGNFTLDGISQQSQQRKAALVKFLMKRKTRCFEKKVRYESRKKLAEQRPRVKGQFVRQTTFAILAEEK</sequence>
<gene>
    <name evidence="13" type="ORF">SAY86_027755</name>
</gene>
<keyword evidence="4" id="KW-0805">Transcription regulation</keyword>
<feature type="compositionally biased region" description="Polar residues" evidence="10">
    <location>
        <begin position="355"/>
        <end position="365"/>
    </location>
</feature>
<evidence type="ECO:0000256" key="7">
    <source>
        <dbReference type="ARBA" id="ARBA00023242"/>
    </source>
</evidence>
<evidence type="ECO:0000256" key="3">
    <source>
        <dbReference type="ARBA" id="ARBA00023012"/>
    </source>
</evidence>
<feature type="region of interest" description="Disordered" evidence="10">
    <location>
        <begin position="315"/>
        <end position="417"/>
    </location>
</feature>
<name>A0AAN7KMY8_TRANT</name>
<dbReference type="InterPro" id="IPR011006">
    <property type="entry name" value="CheY-like_superfamily"/>
</dbReference>
<accession>A0AAN7KMY8</accession>
<evidence type="ECO:0008006" key="15">
    <source>
        <dbReference type="Google" id="ProtNLM"/>
    </source>
</evidence>
<keyword evidence="3" id="KW-0902">Two-component regulatory system</keyword>
<dbReference type="GO" id="GO:0000160">
    <property type="term" value="P:phosphorelay signal transduction system"/>
    <property type="evidence" value="ECO:0007669"/>
    <property type="project" value="UniProtKB-KW"/>
</dbReference>
<evidence type="ECO:0000259" key="12">
    <source>
        <dbReference type="PROSITE" id="PS51017"/>
    </source>
</evidence>
<feature type="region of interest" description="Disordered" evidence="10">
    <location>
        <begin position="156"/>
        <end position="205"/>
    </location>
</feature>
<dbReference type="PANTHER" id="PTHR43874:SF95">
    <property type="entry name" value="TWO-COMPONENT RESPONSE REGULATOR-LIKE APRR5"/>
    <property type="match status" value="1"/>
</dbReference>
<evidence type="ECO:0000256" key="4">
    <source>
        <dbReference type="ARBA" id="ARBA00023015"/>
    </source>
</evidence>
<keyword evidence="14" id="KW-1185">Reference proteome</keyword>
<dbReference type="PROSITE" id="PS50110">
    <property type="entry name" value="RESPONSE_REGULATORY"/>
    <property type="match status" value="1"/>
</dbReference>
<evidence type="ECO:0000256" key="2">
    <source>
        <dbReference type="ARBA" id="ARBA00010330"/>
    </source>
</evidence>
<dbReference type="InterPro" id="IPR001789">
    <property type="entry name" value="Sig_transdc_resp-reg_receiver"/>
</dbReference>
<dbReference type="Gene3D" id="3.40.50.2300">
    <property type="match status" value="1"/>
</dbReference>
<organism evidence="13 14">
    <name type="scientific">Trapa natans</name>
    <name type="common">Water chestnut</name>
    <dbReference type="NCBI Taxonomy" id="22666"/>
    <lineage>
        <taxon>Eukaryota</taxon>
        <taxon>Viridiplantae</taxon>
        <taxon>Streptophyta</taxon>
        <taxon>Embryophyta</taxon>
        <taxon>Tracheophyta</taxon>
        <taxon>Spermatophyta</taxon>
        <taxon>Magnoliopsida</taxon>
        <taxon>eudicotyledons</taxon>
        <taxon>Gunneridae</taxon>
        <taxon>Pentapetalae</taxon>
        <taxon>rosids</taxon>
        <taxon>malvids</taxon>
        <taxon>Myrtales</taxon>
        <taxon>Lythraceae</taxon>
        <taxon>Trapa</taxon>
    </lineage>
</organism>
<evidence type="ECO:0000313" key="14">
    <source>
        <dbReference type="Proteomes" id="UP001346149"/>
    </source>
</evidence>
<comment type="similarity">
    <text evidence="2">Belongs to the ARR-like family.</text>
</comment>
<keyword evidence="5" id="KW-0090">Biological rhythms</keyword>
<comment type="subcellular location">
    <subcellularLocation>
        <location evidence="1 9">Nucleus</location>
    </subcellularLocation>
</comment>
<proteinExistence type="inferred from homology"/>
<dbReference type="SUPFAM" id="SSF52172">
    <property type="entry name" value="CheY-like"/>
    <property type="match status" value="1"/>
</dbReference>
<dbReference type="Pfam" id="PF06203">
    <property type="entry name" value="CCT"/>
    <property type="match status" value="1"/>
</dbReference>
<evidence type="ECO:0000256" key="8">
    <source>
        <dbReference type="PROSITE-ProRule" id="PRU00169"/>
    </source>
</evidence>
<evidence type="ECO:0000256" key="9">
    <source>
        <dbReference type="PROSITE-ProRule" id="PRU00357"/>
    </source>
</evidence>
<dbReference type="Pfam" id="PF00072">
    <property type="entry name" value="Response_reg"/>
    <property type="match status" value="1"/>
</dbReference>
<evidence type="ECO:0000256" key="10">
    <source>
        <dbReference type="SAM" id="MobiDB-lite"/>
    </source>
</evidence>
<dbReference type="PANTHER" id="PTHR43874">
    <property type="entry name" value="TWO-COMPONENT RESPONSE REGULATOR"/>
    <property type="match status" value="1"/>
</dbReference>
<evidence type="ECO:0000256" key="1">
    <source>
        <dbReference type="ARBA" id="ARBA00004123"/>
    </source>
</evidence>
<dbReference type="GO" id="GO:0005634">
    <property type="term" value="C:nucleus"/>
    <property type="evidence" value="ECO:0007669"/>
    <property type="project" value="UniProtKB-SubCell"/>
</dbReference>
<feature type="domain" description="Response regulatory" evidence="11">
    <location>
        <begin position="32"/>
        <end position="150"/>
    </location>
</feature>
<dbReference type="GO" id="GO:0009736">
    <property type="term" value="P:cytokinin-activated signaling pathway"/>
    <property type="evidence" value="ECO:0007669"/>
    <property type="project" value="InterPro"/>
</dbReference>
<evidence type="ECO:0000256" key="6">
    <source>
        <dbReference type="ARBA" id="ARBA00023163"/>
    </source>
</evidence>
<keyword evidence="6" id="KW-0804">Transcription</keyword>
<dbReference type="InterPro" id="IPR010402">
    <property type="entry name" value="CCT_domain"/>
</dbReference>
<dbReference type="GO" id="GO:0048511">
    <property type="term" value="P:rhythmic process"/>
    <property type="evidence" value="ECO:0007669"/>
    <property type="project" value="UniProtKB-KW"/>
</dbReference>